<dbReference type="AlphaFoldDB" id="A0AAW1U753"/>
<name>A0AAW1U753_9CUCU</name>
<evidence type="ECO:0000313" key="3">
    <source>
        <dbReference type="Proteomes" id="UP001431783"/>
    </source>
</evidence>
<accession>A0AAW1U753</accession>
<keyword evidence="1" id="KW-0472">Membrane</keyword>
<feature type="transmembrane region" description="Helical" evidence="1">
    <location>
        <begin position="58"/>
        <end position="76"/>
    </location>
</feature>
<keyword evidence="1" id="KW-1133">Transmembrane helix</keyword>
<gene>
    <name evidence="2" type="ORF">WA026_021687</name>
</gene>
<evidence type="ECO:0000256" key="1">
    <source>
        <dbReference type="SAM" id="Phobius"/>
    </source>
</evidence>
<proteinExistence type="predicted"/>
<keyword evidence="1" id="KW-0812">Transmembrane</keyword>
<organism evidence="2 3">
    <name type="scientific">Henosepilachna vigintioctopunctata</name>
    <dbReference type="NCBI Taxonomy" id="420089"/>
    <lineage>
        <taxon>Eukaryota</taxon>
        <taxon>Metazoa</taxon>
        <taxon>Ecdysozoa</taxon>
        <taxon>Arthropoda</taxon>
        <taxon>Hexapoda</taxon>
        <taxon>Insecta</taxon>
        <taxon>Pterygota</taxon>
        <taxon>Neoptera</taxon>
        <taxon>Endopterygota</taxon>
        <taxon>Coleoptera</taxon>
        <taxon>Polyphaga</taxon>
        <taxon>Cucujiformia</taxon>
        <taxon>Coccinelloidea</taxon>
        <taxon>Coccinellidae</taxon>
        <taxon>Epilachninae</taxon>
        <taxon>Epilachnini</taxon>
        <taxon>Henosepilachna</taxon>
    </lineage>
</organism>
<dbReference type="PANTHER" id="PTHR38640">
    <property type="entry name" value="GEO09659P1"/>
    <property type="match status" value="1"/>
</dbReference>
<dbReference type="PANTHER" id="PTHR38640:SF1">
    <property type="entry name" value="GEO09659P1"/>
    <property type="match status" value="1"/>
</dbReference>
<sequence>MASPKESVSVITKLGFRPLNTHTLLYYYIPFQGALSYTALSVNVMNPSLVLRVFPRKDITNILLMNTLLGSGLYLYDKSHLKVLSQKERVLYSAFGAVTFSLGSVLIWAILRSVIPQNVPLCTLCGLGTSVALIKIGTNYIGHIESITKKT</sequence>
<evidence type="ECO:0000313" key="2">
    <source>
        <dbReference type="EMBL" id="KAK9878380.1"/>
    </source>
</evidence>
<comment type="caution">
    <text evidence="2">The sequence shown here is derived from an EMBL/GenBank/DDBJ whole genome shotgun (WGS) entry which is preliminary data.</text>
</comment>
<feature type="transmembrane region" description="Helical" evidence="1">
    <location>
        <begin position="91"/>
        <end position="111"/>
    </location>
</feature>
<feature type="transmembrane region" description="Helical" evidence="1">
    <location>
        <begin position="25"/>
        <end position="46"/>
    </location>
</feature>
<dbReference type="EMBL" id="JARQZJ010000047">
    <property type="protein sequence ID" value="KAK9878380.1"/>
    <property type="molecule type" value="Genomic_DNA"/>
</dbReference>
<reference evidence="2 3" key="1">
    <citation type="submission" date="2023-03" db="EMBL/GenBank/DDBJ databases">
        <title>Genome insight into feeding habits of ladybird beetles.</title>
        <authorList>
            <person name="Li H.-S."/>
            <person name="Huang Y.-H."/>
            <person name="Pang H."/>
        </authorList>
    </citation>
    <scope>NUCLEOTIDE SEQUENCE [LARGE SCALE GENOMIC DNA]</scope>
    <source>
        <strain evidence="2">SYSU_2023b</strain>
        <tissue evidence="2">Whole body</tissue>
    </source>
</reference>
<keyword evidence="3" id="KW-1185">Reference proteome</keyword>
<protein>
    <submittedName>
        <fullName evidence="2">Uncharacterized protein</fullName>
    </submittedName>
</protein>
<dbReference type="Proteomes" id="UP001431783">
    <property type="component" value="Unassembled WGS sequence"/>
</dbReference>